<name>A0ABP6CCA6_9ACTN</name>
<reference evidence="3" key="1">
    <citation type="journal article" date="2019" name="Int. J. Syst. Evol. Microbiol.">
        <title>The Global Catalogue of Microorganisms (GCM) 10K type strain sequencing project: providing services to taxonomists for standard genome sequencing and annotation.</title>
        <authorList>
            <consortium name="The Broad Institute Genomics Platform"/>
            <consortium name="The Broad Institute Genome Sequencing Center for Infectious Disease"/>
            <person name="Wu L."/>
            <person name="Ma J."/>
        </authorList>
    </citation>
    <scope>NUCLEOTIDE SEQUENCE [LARGE SCALE GENOMIC DNA]</scope>
    <source>
        <strain evidence="3">JCM 6833</strain>
    </source>
</reference>
<accession>A0ABP6CCA6</accession>
<organism evidence="2 3">
    <name type="scientific">Actinomadura fulvescens</name>
    <dbReference type="NCBI Taxonomy" id="46160"/>
    <lineage>
        <taxon>Bacteria</taxon>
        <taxon>Bacillati</taxon>
        <taxon>Actinomycetota</taxon>
        <taxon>Actinomycetes</taxon>
        <taxon>Streptosporangiales</taxon>
        <taxon>Thermomonosporaceae</taxon>
        <taxon>Actinomadura</taxon>
    </lineage>
</organism>
<evidence type="ECO:0000313" key="2">
    <source>
        <dbReference type="EMBL" id="GAA2613830.1"/>
    </source>
</evidence>
<protein>
    <submittedName>
        <fullName evidence="2">Uncharacterized protein</fullName>
    </submittedName>
</protein>
<gene>
    <name evidence="2" type="ORF">GCM10010411_55910</name>
</gene>
<dbReference type="Proteomes" id="UP001501509">
    <property type="component" value="Unassembled WGS sequence"/>
</dbReference>
<evidence type="ECO:0000256" key="1">
    <source>
        <dbReference type="SAM" id="MobiDB-lite"/>
    </source>
</evidence>
<comment type="caution">
    <text evidence="2">The sequence shown here is derived from an EMBL/GenBank/DDBJ whole genome shotgun (WGS) entry which is preliminary data.</text>
</comment>
<feature type="region of interest" description="Disordered" evidence="1">
    <location>
        <begin position="45"/>
        <end position="68"/>
    </location>
</feature>
<sequence length="68" mass="7514">MRGASADAREMSEPRRLQVVEVGEECSWLEGNPWGRLVTVAPGARSFTGPMEPETPGRWTVQTGQDKK</sequence>
<evidence type="ECO:0000313" key="3">
    <source>
        <dbReference type="Proteomes" id="UP001501509"/>
    </source>
</evidence>
<dbReference type="EMBL" id="BAAATD010000008">
    <property type="protein sequence ID" value="GAA2613830.1"/>
    <property type="molecule type" value="Genomic_DNA"/>
</dbReference>
<keyword evidence="3" id="KW-1185">Reference proteome</keyword>
<proteinExistence type="predicted"/>